<organism evidence="1 2">
    <name type="scientific">Prorocentrum cordatum</name>
    <dbReference type="NCBI Taxonomy" id="2364126"/>
    <lineage>
        <taxon>Eukaryota</taxon>
        <taxon>Sar</taxon>
        <taxon>Alveolata</taxon>
        <taxon>Dinophyceae</taxon>
        <taxon>Prorocentrales</taxon>
        <taxon>Prorocentraceae</taxon>
        <taxon>Prorocentrum</taxon>
    </lineage>
</organism>
<proteinExistence type="predicted"/>
<sequence>MYAPTATPAANCHMAVTPSGTTRMHQTAPALRSRYWLRDDLVPRRLTNHCGRGGHYGDSIRKLHCSVTTIGKDGKTDFSSKKFPGQTPVTDCRNPTSILRRQYGLFDDAKIETNCR</sequence>
<gene>
    <name evidence="1" type="ORF">PCOR1329_LOCUS17424</name>
</gene>
<comment type="caution">
    <text evidence="1">The sequence shown here is derived from an EMBL/GenBank/DDBJ whole genome shotgun (WGS) entry which is preliminary data.</text>
</comment>
<name>A0ABN9R426_9DINO</name>
<evidence type="ECO:0000313" key="1">
    <source>
        <dbReference type="EMBL" id="CAK0813527.1"/>
    </source>
</evidence>
<evidence type="ECO:0000313" key="2">
    <source>
        <dbReference type="Proteomes" id="UP001189429"/>
    </source>
</evidence>
<protein>
    <submittedName>
        <fullName evidence="1">Uncharacterized protein</fullName>
    </submittedName>
</protein>
<accession>A0ABN9R426</accession>
<reference evidence="1" key="1">
    <citation type="submission" date="2023-10" db="EMBL/GenBank/DDBJ databases">
        <authorList>
            <person name="Chen Y."/>
            <person name="Shah S."/>
            <person name="Dougan E. K."/>
            <person name="Thang M."/>
            <person name="Chan C."/>
        </authorList>
    </citation>
    <scope>NUCLEOTIDE SEQUENCE [LARGE SCALE GENOMIC DNA]</scope>
</reference>
<dbReference type="Proteomes" id="UP001189429">
    <property type="component" value="Unassembled WGS sequence"/>
</dbReference>
<keyword evidence="2" id="KW-1185">Reference proteome</keyword>
<dbReference type="EMBL" id="CAUYUJ010005407">
    <property type="protein sequence ID" value="CAK0813527.1"/>
    <property type="molecule type" value="Genomic_DNA"/>
</dbReference>